<evidence type="ECO:0000256" key="7">
    <source>
        <dbReference type="SAM" id="SignalP"/>
    </source>
</evidence>
<organism evidence="8 9">
    <name type="scientific">Erwinia rhapontici</name>
    <name type="common">Pectobacterium rhapontici</name>
    <dbReference type="NCBI Taxonomy" id="55212"/>
    <lineage>
        <taxon>Bacteria</taxon>
        <taxon>Pseudomonadati</taxon>
        <taxon>Pseudomonadota</taxon>
        <taxon>Gammaproteobacteria</taxon>
        <taxon>Enterobacterales</taxon>
        <taxon>Erwiniaceae</taxon>
        <taxon>Erwinia</taxon>
    </lineage>
</organism>
<dbReference type="EC" id="3.2.1.17" evidence="6"/>
<dbReference type="InterPro" id="IPR023346">
    <property type="entry name" value="Lysozyme-like_dom_sf"/>
</dbReference>
<dbReference type="Pfam" id="PF00959">
    <property type="entry name" value="Phage_lysozyme"/>
    <property type="match status" value="1"/>
</dbReference>
<dbReference type="SUPFAM" id="SSF53955">
    <property type="entry name" value="Lysozyme-like"/>
    <property type="match status" value="1"/>
</dbReference>
<feature type="chain" id="PRO_5045666198" description="Lysozyme" evidence="7">
    <location>
        <begin position="25"/>
        <end position="169"/>
    </location>
</feature>
<evidence type="ECO:0000256" key="1">
    <source>
        <dbReference type="ARBA" id="ARBA00000632"/>
    </source>
</evidence>
<dbReference type="EMBL" id="AP024329">
    <property type="protein sequence ID" value="BCQ36694.1"/>
    <property type="molecule type" value="Genomic_DNA"/>
</dbReference>
<comment type="catalytic activity">
    <reaction evidence="1 6">
        <text>Hydrolysis of (1-&gt;4)-beta-linkages between N-acetylmuramic acid and N-acetyl-D-glucosamine residues in a peptidoglycan and between N-acetyl-D-glucosamine residues in chitodextrins.</text>
        <dbReference type="EC" id="3.2.1.17"/>
    </reaction>
</comment>
<keyword evidence="9" id="KW-1185">Reference proteome</keyword>
<keyword evidence="7" id="KW-0732">Signal</keyword>
<comment type="similarity">
    <text evidence="6">Belongs to the glycosyl hydrolase 24 family.</text>
</comment>
<evidence type="ECO:0000313" key="8">
    <source>
        <dbReference type="EMBL" id="BCQ36694.1"/>
    </source>
</evidence>
<dbReference type="CDD" id="cd16901">
    <property type="entry name" value="lyz_P1"/>
    <property type="match status" value="1"/>
</dbReference>
<evidence type="ECO:0000256" key="4">
    <source>
        <dbReference type="ARBA" id="ARBA00022801"/>
    </source>
</evidence>
<name>A0ABM7N5D4_ERWRD</name>
<dbReference type="GeneID" id="99868342"/>
<dbReference type="InterPro" id="IPR023347">
    <property type="entry name" value="Lysozyme_dom_sf"/>
</dbReference>
<reference evidence="8 9" key="1">
    <citation type="submission" date="2021-01" db="EMBL/GenBank/DDBJ databases">
        <title>Complete genome sequence of Erwinia rhapontici MAFF 311153.</title>
        <authorList>
            <person name="Morohoshi T."/>
            <person name="Someya N."/>
        </authorList>
    </citation>
    <scope>NUCLEOTIDE SEQUENCE [LARGE SCALE GENOMIC DNA]</scope>
    <source>
        <strain evidence="8 9">MAFF 311153</strain>
    </source>
</reference>
<sequence length="169" mass="18225">MNSTAKKCAVLVVMALAISLPSFSTLTISSEGLLLLANAEGCRTSPYQCSAGVWTNGIGHTRGVIPTTEVNERQIAVNLIDDVQRVESGIARCMPVAMPQGVYDATVSFAFNVGVGAVCRSTYARLINQQQWAAACDQLMRWVYVKGVRNKGIETRRTAERALCLKGAQ</sequence>
<dbReference type="PANTHER" id="PTHR38107:SF4">
    <property type="entry name" value="LYSOZYME"/>
    <property type="match status" value="1"/>
</dbReference>
<dbReference type="HAMAP" id="MF_04110">
    <property type="entry name" value="ENDOLYSIN_T4"/>
    <property type="match status" value="1"/>
</dbReference>
<evidence type="ECO:0000256" key="3">
    <source>
        <dbReference type="ARBA" id="ARBA00022638"/>
    </source>
</evidence>
<keyword evidence="3 6" id="KW-0081">Bacteriolytic enzyme</keyword>
<protein>
    <recommendedName>
        <fullName evidence="6">Lysozyme</fullName>
        <ecNumber evidence="6">3.2.1.17</ecNumber>
    </recommendedName>
</protein>
<dbReference type="PANTHER" id="PTHR38107">
    <property type="match status" value="1"/>
</dbReference>
<feature type="signal peptide" evidence="7">
    <location>
        <begin position="1"/>
        <end position="24"/>
    </location>
</feature>
<keyword evidence="2 6" id="KW-0929">Antimicrobial</keyword>
<proteinExistence type="inferred from homology"/>
<dbReference type="Proteomes" id="UP000677515">
    <property type="component" value="Chromosome"/>
</dbReference>
<gene>
    <name evidence="8" type="ORF">ERHA53_40370</name>
</gene>
<dbReference type="InterPro" id="IPR002196">
    <property type="entry name" value="Glyco_hydro_24"/>
</dbReference>
<evidence type="ECO:0000256" key="6">
    <source>
        <dbReference type="RuleBase" id="RU003788"/>
    </source>
</evidence>
<evidence type="ECO:0000256" key="5">
    <source>
        <dbReference type="ARBA" id="ARBA00023295"/>
    </source>
</evidence>
<accession>A0ABM7N5D4</accession>
<evidence type="ECO:0000313" key="9">
    <source>
        <dbReference type="Proteomes" id="UP000677515"/>
    </source>
</evidence>
<dbReference type="Gene3D" id="1.10.530.40">
    <property type="match status" value="1"/>
</dbReference>
<dbReference type="RefSeq" id="WP_133842472.1">
    <property type="nucleotide sequence ID" value="NZ_AP024329.1"/>
</dbReference>
<dbReference type="InterPro" id="IPR051018">
    <property type="entry name" value="Bacteriophage_GH24"/>
</dbReference>
<dbReference type="InterPro" id="IPR034690">
    <property type="entry name" value="Endolysin_T4_type"/>
</dbReference>
<keyword evidence="4 6" id="KW-0378">Hydrolase</keyword>
<keyword evidence="5 6" id="KW-0326">Glycosidase</keyword>
<evidence type="ECO:0000256" key="2">
    <source>
        <dbReference type="ARBA" id="ARBA00022529"/>
    </source>
</evidence>